<proteinExistence type="predicted"/>
<accession>A0A8X6MTE9</accession>
<name>A0A8X6MTE9_NEPPI</name>
<dbReference type="Proteomes" id="UP000887013">
    <property type="component" value="Unassembled WGS sequence"/>
</dbReference>
<dbReference type="SUPFAM" id="SSF53098">
    <property type="entry name" value="Ribonuclease H-like"/>
    <property type="match status" value="1"/>
</dbReference>
<sequence length="185" mass="21427">MEKIRRELEQKFENSTLMPYACGVHWLNLLGQDITPSSIKKHVIDIHKYFQNHHAPGAWLKECSECVSPQLPGCTRWGSQLTCLETFIRNHTSYVKITNEHYEEMDRNIVAHVRDFNIYEQVKDLIRQLKPVVSALTHLKSDCATVADACHVWCELLKPHSPGVKKRFEQAIVDCHILAYVLHPK</sequence>
<dbReference type="OrthoDB" id="6427447at2759"/>
<keyword evidence="2" id="KW-1185">Reference proteome</keyword>
<evidence type="ECO:0000313" key="2">
    <source>
        <dbReference type="Proteomes" id="UP000887013"/>
    </source>
</evidence>
<comment type="caution">
    <text evidence="1">The sequence shown here is derived from an EMBL/GenBank/DDBJ whole genome shotgun (WGS) entry which is preliminary data.</text>
</comment>
<protein>
    <submittedName>
        <fullName evidence="1">Uncharacterized protein</fullName>
    </submittedName>
</protein>
<organism evidence="1 2">
    <name type="scientific">Nephila pilipes</name>
    <name type="common">Giant wood spider</name>
    <name type="synonym">Nephila maculata</name>
    <dbReference type="NCBI Taxonomy" id="299642"/>
    <lineage>
        <taxon>Eukaryota</taxon>
        <taxon>Metazoa</taxon>
        <taxon>Ecdysozoa</taxon>
        <taxon>Arthropoda</taxon>
        <taxon>Chelicerata</taxon>
        <taxon>Arachnida</taxon>
        <taxon>Araneae</taxon>
        <taxon>Araneomorphae</taxon>
        <taxon>Entelegynae</taxon>
        <taxon>Araneoidea</taxon>
        <taxon>Nephilidae</taxon>
        <taxon>Nephila</taxon>
    </lineage>
</organism>
<dbReference type="EMBL" id="BMAW01050861">
    <property type="protein sequence ID" value="GFS77347.1"/>
    <property type="molecule type" value="Genomic_DNA"/>
</dbReference>
<evidence type="ECO:0000313" key="1">
    <source>
        <dbReference type="EMBL" id="GFS77347.1"/>
    </source>
</evidence>
<dbReference type="AlphaFoldDB" id="A0A8X6MTE9"/>
<gene>
    <name evidence="1" type="primary">Avbf_08565</name>
    <name evidence="1" type="ORF">NPIL_373091</name>
</gene>
<reference evidence="1" key="1">
    <citation type="submission" date="2020-08" db="EMBL/GenBank/DDBJ databases">
        <title>Multicomponent nature underlies the extraordinary mechanical properties of spider dragline silk.</title>
        <authorList>
            <person name="Kono N."/>
            <person name="Nakamura H."/>
            <person name="Mori M."/>
            <person name="Yoshida Y."/>
            <person name="Ohtoshi R."/>
            <person name="Malay A.D."/>
            <person name="Moran D.A.P."/>
            <person name="Tomita M."/>
            <person name="Numata K."/>
            <person name="Arakawa K."/>
        </authorList>
    </citation>
    <scope>NUCLEOTIDE SEQUENCE</scope>
</reference>
<dbReference type="InterPro" id="IPR012337">
    <property type="entry name" value="RNaseH-like_sf"/>
</dbReference>